<evidence type="ECO:0000313" key="2">
    <source>
        <dbReference type="Proteomes" id="UP000004095"/>
    </source>
</evidence>
<dbReference type="EMBL" id="AAWS01000015">
    <property type="protein sequence ID" value="EAY28506.1"/>
    <property type="molecule type" value="Genomic_DNA"/>
</dbReference>
<dbReference type="AlphaFoldDB" id="A1ZLX4"/>
<organism evidence="1 2">
    <name type="scientific">Microscilla marina ATCC 23134</name>
    <dbReference type="NCBI Taxonomy" id="313606"/>
    <lineage>
        <taxon>Bacteria</taxon>
        <taxon>Pseudomonadati</taxon>
        <taxon>Bacteroidota</taxon>
        <taxon>Cytophagia</taxon>
        <taxon>Cytophagales</taxon>
        <taxon>Microscillaceae</taxon>
        <taxon>Microscilla</taxon>
    </lineage>
</organism>
<sequence length="184" mass="21721">MNYHTEIAFALKVLQDAEGNDFDEDKMQAIVQQEADYMRVFLPQPYTLAHICHLAQNALYGLDRTIAIEKSIIAKEKRYEELNQQLEKLSAGKLWFFQKKKKQKTQDFQTLLADLQQEIYQCMEEVQSPSAAPWERDRIELCHIFGQLLCPPTLDNTEEFEQILCNEIHRFYGQKAKYFESLYN</sequence>
<dbReference type="RefSeq" id="WP_002697723.1">
    <property type="nucleotide sequence ID" value="NZ_AAWS01000015.1"/>
</dbReference>
<reference evidence="1 2" key="1">
    <citation type="submission" date="2007-01" db="EMBL/GenBank/DDBJ databases">
        <authorList>
            <person name="Haygood M."/>
            <person name="Podell S."/>
            <person name="Anderson C."/>
            <person name="Hopkinson B."/>
            <person name="Roe K."/>
            <person name="Barbeau K."/>
            <person name="Gaasterland T."/>
            <person name="Ferriera S."/>
            <person name="Johnson J."/>
            <person name="Kravitz S."/>
            <person name="Beeson K."/>
            <person name="Sutton G."/>
            <person name="Rogers Y.-H."/>
            <person name="Friedman R."/>
            <person name="Frazier M."/>
            <person name="Venter J.C."/>
        </authorList>
    </citation>
    <scope>NUCLEOTIDE SEQUENCE [LARGE SCALE GENOMIC DNA]</scope>
    <source>
        <strain evidence="1 2">ATCC 23134</strain>
    </source>
</reference>
<protein>
    <submittedName>
        <fullName evidence="1">Uncharacterized protein</fullName>
    </submittedName>
</protein>
<proteinExistence type="predicted"/>
<keyword evidence="2" id="KW-1185">Reference proteome</keyword>
<evidence type="ECO:0000313" key="1">
    <source>
        <dbReference type="EMBL" id="EAY28506.1"/>
    </source>
</evidence>
<name>A1ZLX4_MICM2</name>
<gene>
    <name evidence="1" type="ORF">M23134_04353</name>
</gene>
<dbReference type="Proteomes" id="UP000004095">
    <property type="component" value="Unassembled WGS sequence"/>
</dbReference>
<accession>A1ZLX4</accession>
<comment type="caution">
    <text evidence="1">The sequence shown here is derived from an EMBL/GenBank/DDBJ whole genome shotgun (WGS) entry which is preliminary data.</text>
</comment>